<reference evidence="1" key="1">
    <citation type="submission" date="2014-12" db="EMBL/GenBank/DDBJ databases">
        <title>Insight into the proteome of Arion vulgaris.</title>
        <authorList>
            <person name="Aradska J."/>
            <person name="Bulat T."/>
            <person name="Smidak R."/>
            <person name="Sarate P."/>
            <person name="Gangsoo J."/>
            <person name="Sialana F."/>
            <person name="Bilban M."/>
            <person name="Lubec G."/>
        </authorList>
    </citation>
    <scope>NUCLEOTIDE SEQUENCE</scope>
    <source>
        <tissue evidence="1">Skin</tissue>
    </source>
</reference>
<organism evidence="1">
    <name type="scientific">Arion vulgaris</name>
    <dbReference type="NCBI Taxonomy" id="1028688"/>
    <lineage>
        <taxon>Eukaryota</taxon>
        <taxon>Metazoa</taxon>
        <taxon>Spiralia</taxon>
        <taxon>Lophotrochozoa</taxon>
        <taxon>Mollusca</taxon>
        <taxon>Gastropoda</taxon>
        <taxon>Heterobranchia</taxon>
        <taxon>Euthyneura</taxon>
        <taxon>Panpulmonata</taxon>
        <taxon>Eupulmonata</taxon>
        <taxon>Stylommatophora</taxon>
        <taxon>Helicina</taxon>
        <taxon>Arionoidea</taxon>
        <taxon>Arionidae</taxon>
        <taxon>Arion</taxon>
    </lineage>
</organism>
<name>A0A0B6ZU85_9EUPU</name>
<gene>
    <name evidence="1" type="primary">ORF80297</name>
</gene>
<proteinExistence type="predicted"/>
<protein>
    <submittedName>
        <fullName evidence="1">Uncharacterized protein</fullName>
    </submittedName>
</protein>
<feature type="non-terminal residue" evidence="1">
    <location>
        <position position="1"/>
    </location>
</feature>
<dbReference type="EMBL" id="HACG01025037">
    <property type="protein sequence ID" value="CEK71902.1"/>
    <property type="molecule type" value="Transcribed_RNA"/>
</dbReference>
<dbReference type="AlphaFoldDB" id="A0A0B6ZU85"/>
<evidence type="ECO:0000313" key="1">
    <source>
        <dbReference type="EMBL" id="CEK71902.1"/>
    </source>
</evidence>
<accession>A0A0B6ZU85</accession>
<sequence>HPTPDRRNPHPTLDRLRIISNKKQCQWELAHVLVCVHIDCPQCNSSSSSSWLSLIVCAPYYFTCSIRESLLVVEILPT</sequence>